<name>A0ABT9HMK3_9SPHN</name>
<proteinExistence type="predicted"/>
<sequence length="341" mass="37309">MTELPAPAPIPEIEAPVTREAFEDIRSATRPVILRGLVGSWPAVEAARRSDEAICQYLIDRSASRPVDAIAAPPRAGGRFFYTDDLRSLNFVKASGPLPAFLGDLLKAKTIDAPPAMAVQSESVEALAPPFARENVLALLPDVAPRIWIGNRIRVAPHYDAKENVACCVAGRRRFTLFPPQRTADLYPGPFELTPAGTPVSMVDLAEPDLEEFPRFADAWSEAEVATLEPGDAIYIPYGWWHSVESLEPVSILVNYWWAPGKPDGVGSPYDALLHAMLAFKHLPADQRAVWREMLDYYVFERSGDPAAHLPGQAKGILGPPNPELFAQMRGLIRRALGTAG</sequence>
<dbReference type="InterPro" id="IPR014710">
    <property type="entry name" value="RmlC-like_jellyroll"/>
</dbReference>
<evidence type="ECO:0000313" key="2">
    <source>
        <dbReference type="EMBL" id="MDP4574384.1"/>
    </source>
</evidence>
<evidence type="ECO:0000313" key="3">
    <source>
        <dbReference type="Proteomes" id="UP001240639"/>
    </source>
</evidence>
<protein>
    <submittedName>
        <fullName evidence="2">Cupin-like domain-containing protein</fullName>
    </submittedName>
</protein>
<dbReference type="Proteomes" id="UP001240639">
    <property type="component" value="Unassembled WGS sequence"/>
</dbReference>
<keyword evidence="3" id="KW-1185">Reference proteome</keyword>
<dbReference type="PROSITE" id="PS51184">
    <property type="entry name" value="JMJC"/>
    <property type="match status" value="1"/>
</dbReference>
<dbReference type="RefSeq" id="WP_305931801.1">
    <property type="nucleotide sequence ID" value="NZ_JAVAIM010000001.1"/>
</dbReference>
<dbReference type="PANTHER" id="PTHR12461:SF105">
    <property type="entry name" value="HYPOXIA-INDUCIBLE FACTOR 1-ALPHA INHIBITOR"/>
    <property type="match status" value="1"/>
</dbReference>
<reference evidence="2 3" key="1">
    <citation type="submission" date="2023-08" db="EMBL/GenBank/DDBJ databases">
        <title>genomic of G39.</title>
        <authorList>
            <person name="Wang Y."/>
        </authorList>
    </citation>
    <scope>NUCLEOTIDE SEQUENCE [LARGE SCALE GENOMIC DNA]</scope>
    <source>
        <strain evidence="2 3">G39</strain>
    </source>
</reference>
<dbReference type="PANTHER" id="PTHR12461">
    <property type="entry name" value="HYPOXIA-INDUCIBLE FACTOR 1 ALPHA INHIBITOR-RELATED"/>
    <property type="match status" value="1"/>
</dbReference>
<dbReference type="SMART" id="SM00558">
    <property type="entry name" value="JmjC"/>
    <property type="match status" value="1"/>
</dbReference>
<comment type="caution">
    <text evidence="2">The sequence shown here is derived from an EMBL/GenBank/DDBJ whole genome shotgun (WGS) entry which is preliminary data.</text>
</comment>
<dbReference type="SUPFAM" id="SSF51197">
    <property type="entry name" value="Clavaminate synthase-like"/>
    <property type="match status" value="1"/>
</dbReference>
<organism evidence="2 3">
    <name type="scientific">Qipengyuania profundimaris</name>
    <dbReference type="NCBI Taxonomy" id="3067652"/>
    <lineage>
        <taxon>Bacteria</taxon>
        <taxon>Pseudomonadati</taxon>
        <taxon>Pseudomonadota</taxon>
        <taxon>Alphaproteobacteria</taxon>
        <taxon>Sphingomonadales</taxon>
        <taxon>Erythrobacteraceae</taxon>
        <taxon>Qipengyuania</taxon>
    </lineage>
</organism>
<evidence type="ECO:0000259" key="1">
    <source>
        <dbReference type="PROSITE" id="PS51184"/>
    </source>
</evidence>
<dbReference type="InterPro" id="IPR041667">
    <property type="entry name" value="Cupin_8"/>
</dbReference>
<feature type="domain" description="JmjC" evidence="1">
    <location>
        <begin position="117"/>
        <end position="273"/>
    </location>
</feature>
<dbReference type="InterPro" id="IPR003347">
    <property type="entry name" value="JmjC_dom"/>
</dbReference>
<dbReference type="EMBL" id="JAVAIM010000001">
    <property type="protein sequence ID" value="MDP4574384.1"/>
    <property type="molecule type" value="Genomic_DNA"/>
</dbReference>
<dbReference type="Pfam" id="PF13621">
    <property type="entry name" value="Cupin_8"/>
    <property type="match status" value="1"/>
</dbReference>
<gene>
    <name evidence="2" type="ORF">Q9K02_04430</name>
</gene>
<accession>A0ABT9HMK3</accession>
<dbReference type="Gene3D" id="2.60.120.10">
    <property type="entry name" value="Jelly Rolls"/>
    <property type="match status" value="1"/>
</dbReference>